<gene>
    <name evidence="6" type="ORF">HINF_LOCUS28211</name>
    <name evidence="4" type="ORF">HINF_LOCUS34031</name>
    <name evidence="5" type="ORF">HINF_LOCUS64525</name>
    <name evidence="7" type="ORF">HINF_LOCUS71891</name>
</gene>
<dbReference type="InterPro" id="IPR017930">
    <property type="entry name" value="Myb_dom"/>
</dbReference>
<dbReference type="EMBL" id="CAXDID020000089">
    <property type="protein sequence ID" value="CAL6021532.1"/>
    <property type="molecule type" value="Genomic_DNA"/>
</dbReference>
<dbReference type="PROSITE" id="PS51293">
    <property type="entry name" value="SANT"/>
    <property type="match status" value="1"/>
</dbReference>
<dbReference type="InterPro" id="IPR001005">
    <property type="entry name" value="SANT/Myb"/>
</dbReference>
<evidence type="ECO:0000259" key="2">
    <source>
        <dbReference type="PROSITE" id="PS51293"/>
    </source>
</evidence>
<feature type="domain" description="Myb-like" evidence="1">
    <location>
        <begin position="91"/>
        <end position="135"/>
    </location>
</feature>
<keyword evidence="8" id="KW-1185">Reference proteome</keyword>
<reference evidence="6 8" key="2">
    <citation type="submission" date="2024-07" db="EMBL/GenBank/DDBJ databases">
        <authorList>
            <person name="Akdeniz Z."/>
        </authorList>
    </citation>
    <scope>NUCLEOTIDE SEQUENCE [LARGE SCALE GENOMIC DNA]</scope>
</reference>
<reference evidence="4" key="1">
    <citation type="submission" date="2023-06" db="EMBL/GenBank/DDBJ databases">
        <authorList>
            <person name="Kurt Z."/>
        </authorList>
    </citation>
    <scope>NUCLEOTIDE SEQUENCE</scope>
</reference>
<evidence type="ECO:0000313" key="7">
    <source>
        <dbReference type="EMBL" id="CAL6102914.1"/>
    </source>
</evidence>
<dbReference type="CDD" id="cd00167">
    <property type="entry name" value="SANT"/>
    <property type="match status" value="1"/>
</dbReference>
<dbReference type="AlphaFoldDB" id="A0AA86PWZ7"/>
<dbReference type="SMART" id="SM00717">
    <property type="entry name" value="SANT"/>
    <property type="match status" value="1"/>
</dbReference>
<dbReference type="Pfam" id="PF00249">
    <property type="entry name" value="Myb_DNA-binding"/>
    <property type="match status" value="1"/>
</dbReference>
<dbReference type="EMBL" id="CAXDID020000561">
    <property type="protein sequence ID" value="CAL6102914.1"/>
    <property type="molecule type" value="Genomic_DNA"/>
</dbReference>
<proteinExistence type="predicted"/>
<dbReference type="InterPro" id="IPR009057">
    <property type="entry name" value="Homeodomain-like_sf"/>
</dbReference>
<dbReference type="Proteomes" id="UP001642409">
    <property type="component" value="Unassembled WGS sequence"/>
</dbReference>
<dbReference type="EMBL" id="CATOUU010001175">
    <property type="protein sequence ID" value="CAI9976880.1"/>
    <property type="molecule type" value="Genomic_DNA"/>
</dbReference>
<evidence type="ECO:0000313" key="6">
    <source>
        <dbReference type="EMBL" id="CAL6021532.1"/>
    </source>
</evidence>
<evidence type="ECO:0000259" key="3">
    <source>
        <dbReference type="PROSITE" id="PS51294"/>
    </source>
</evidence>
<dbReference type="PROSITE" id="PS50090">
    <property type="entry name" value="MYB_LIKE"/>
    <property type="match status" value="1"/>
</dbReference>
<accession>A0AA86PWZ7</accession>
<dbReference type="Gene3D" id="1.10.10.60">
    <property type="entry name" value="Homeodomain-like"/>
    <property type="match status" value="1"/>
</dbReference>
<comment type="caution">
    <text evidence="4">The sequence shown here is derived from an EMBL/GenBank/DDBJ whole genome shotgun (WGS) entry which is preliminary data.</text>
</comment>
<feature type="domain" description="SANT" evidence="2">
    <location>
        <begin position="88"/>
        <end position="140"/>
    </location>
</feature>
<name>A0AA86PWZ7_9EUKA</name>
<organism evidence="4">
    <name type="scientific">Hexamita inflata</name>
    <dbReference type="NCBI Taxonomy" id="28002"/>
    <lineage>
        <taxon>Eukaryota</taxon>
        <taxon>Metamonada</taxon>
        <taxon>Diplomonadida</taxon>
        <taxon>Hexamitidae</taxon>
        <taxon>Hexamitinae</taxon>
        <taxon>Hexamita</taxon>
    </lineage>
</organism>
<evidence type="ECO:0000313" key="5">
    <source>
        <dbReference type="EMBL" id="CAI9976880.1"/>
    </source>
</evidence>
<dbReference type="SUPFAM" id="SSF46689">
    <property type="entry name" value="Homeodomain-like"/>
    <property type="match status" value="1"/>
</dbReference>
<dbReference type="InterPro" id="IPR017884">
    <property type="entry name" value="SANT_dom"/>
</dbReference>
<evidence type="ECO:0000313" key="4">
    <source>
        <dbReference type="EMBL" id="CAI9946386.1"/>
    </source>
</evidence>
<protein>
    <submittedName>
        <fullName evidence="4">SANT/Myb domain</fullName>
    </submittedName>
    <submittedName>
        <fullName evidence="6">SANT/Myb_domain</fullName>
    </submittedName>
</protein>
<evidence type="ECO:0000259" key="1">
    <source>
        <dbReference type="PROSITE" id="PS50090"/>
    </source>
</evidence>
<sequence length="173" mass="20864">MIIASYKESSKILSQKYFWNLEFQTWIKTLLQICAAFRHLEIFRQIKKYQDQIVQELESEIQNPKPSIGIIIEFLASDVYTFHPNMTRLVSRWTQEETETLNSLVARFKKNFKRVAEHFPGRSYSQIRSHYYNQVYRSERDSFKESRSDSTPVQLQEAQQQEVSFYYFTELFE</sequence>
<dbReference type="EMBL" id="CATOUU010000762">
    <property type="protein sequence ID" value="CAI9946386.1"/>
    <property type="molecule type" value="Genomic_DNA"/>
</dbReference>
<feature type="domain" description="HTH myb-type" evidence="3">
    <location>
        <begin position="85"/>
        <end position="139"/>
    </location>
</feature>
<evidence type="ECO:0000313" key="8">
    <source>
        <dbReference type="Proteomes" id="UP001642409"/>
    </source>
</evidence>
<dbReference type="PROSITE" id="PS51294">
    <property type="entry name" value="HTH_MYB"/>
    <property type="match status" value="1"/>
</dbReference>